<protein>
    <submittedName>
        <fullName evidence="1">Eukaryotic porin protein</fullName>
    </submittedName>
</protein>
<dbReference type="GeneID" id="94426462"/>
<keyword evidence="2" id="KW-1185">Reference proteome</keyword>
<dbReference type="InterPro" id="IPR001925">
    <property type="entry name" value="Porin_Euk"/>
</dbReference>
<dbReference type="AlphaFoldDB" id="A0A2C6L6F1"/>
<dbReference type="PANTHER" id="PTHR11743">
    <property type="entry name" value="VOLTAGE-DEPENDENT ANION-SELECTIVE CHANNEL"/>
    <property type="match status" value="1"/>
</dbReference>
<dbReference type="GO" id="GO:0008308">
    <property type="term" value="F:voltage-gated monoatomic anion channel activity"/>
    <property type="evidence" value="ECO:0007669"/>
    <property type="project" value="InterPro"/>
</dbReference>
<dbReference type="RefSeq" id="XP_067924759.1">
    <property type="nucleotide sequence ID" value="XM_068063251.1"/>
</dbReference>
<name>A0A2C6L6F1_9APIC</name>
<evidence type="ECO:0000313" key="1">
    <source>
        <dbReference type="EMBL" id="PHJ23082.1"/>
    </source>
</evidence>
<organism evidence="1 2">
    <name type="scientific">Cystoisospora suis</name>
    <dbReference type="NCBI Taxonomy" id="483139"/>
    <lineage>
        <taxon>Eukaryota</taxon>
        <taxon>Sar</taxon>
        <taxon>Alveolata</taxon>
        <taxon>Apicomplexa</taxon>
        <taxon>Conoidasida</taxon>
        <taxon>Coccidia</taxon>
        <taxon>Eucoccidiorida</taxon>
        <taxon>Eimeriorina</taxon>
        <taxon>Sarcocystidae</taxon>
        <taxon>Cystoisospora</taxon>
    </lineage>
</organism>
<dbReference type="GO" id="GO:0005741">
    <property type="term" value="C:mitochondrial outer membrane"/>
    <property type="evidence" value="ECO:0007669"/>
    <property type="project" value="InterPro"/>
</dbReference>
<reference evidence="1 2" key="1">
    <citation type="journal article" date="2017" name="Int. J. Parasitol.">
        <title>The genome of the protozoan parasite Cystoisospora suis and a reverse vaccinology approach to identify vaccine candidates.</title>
        <authorList>
            <person name="Palmieri N."/>
            <person name="Shrestha A."/>
            <person name="Ruttkowski B."/>
            <person name="Beck T."/>
            <person name="Vogl C."/>
            <person name="Tomley F."/>
            <person name="Blake D.P."/>
            <person name="Joachim A."/>
        </authorList>
    </citation>
    <scope>NUCLEOTIDE SEQUENCE [LARGE SCALE GENOMIC DNA]</scope>
    <source>
        <strain evidence="1 2">Wien I</strain>
    </source>
</reference>
<dbReference type="Gene3D" id="2.40.160.10">
    <property type="entry name" value="Porin"/>
    <property type="match status" value="1"/>
</dbReference>
<accession>A0A2C6L6F1</accession>
<proteinExistence type="predicted"/>
<comment type="caution">
    <text evidence="1">The sequence shown here is derived from an EMBL/GenBank/DDBJ whole genome shotgun (WGS) entry which is preliminary data.</text>
</comment>
<dbReference type="CDD" id="cd07306">
    <property type="entry name" value="Porin3_VDAC"/>
    <property type="match status" value="1"/>
</dbReference>
<dbReference type="PANTHER" id="PTHR11743:SF70">
    <property type="entry name" value="GH26960P-RELATED"/>
    <property type="match status" value="1"/>
</dbReference>
<dbReference type="InterPro" id="IPR023614">
    <property type="entry name" value="Porin_dom_sf"/>
</dbReference>
<gene>
    <name evidence="1" type="ORF">CSUI_003053</name>
</gene>
<evidence type="ECO:0000313" key="2">
    <source>
        <dbReference type="Proteomes" id="UP000221165"/>
    </source>
</evidence>
<dbReference type="Proteomes" id="UP000221165">
    <property type="component" value="Unassembled WGS sequence"/>
</dbReference>
<dbReference type="VEuPathDB" id="ToxoDB:CSUI_003053"/>
<dbReference type="Pfam" id="PF01459">
    <property type="entry name" value="Porin_3"/>
    <property type="match status" value="1"/>
</dbReference>
<dbReference type="InterPro" id="IPR027246">
    <property type="entry name" value="Porin_Euk/Tom40"/>
</dbReference>
<dbReference type="OrthoDB" id="7827681at2759"/>
<dbReference type="EMBL" id="MIGC01001318">
    <property type="protein sequence ID" value="PHJ23082.1"/>
    <property type="molecule type" value="Genomic_DNA"/>
</dbReference>
<sequence>MVLFRDLNKASVDLLNKGYPHDKAWDLEYKYKSKNPEIVNTASVSPGGAFDASSKLKYSVSDVTTEVKMMATGKSTIDIKYAAPKLTGLTLGMKFDRRGEKNTKDSLDVSAEYRLPTLHSFFSVNPLSSSFNLANVVEYNAFKVGSEVTGKVDASSMKYALGASYTGLASKAGEFTVSLKTAPHGDAIFGRLIGHVHGKTMDTKPTELAAEVDYNVLDGRTNIQFGGLWYLNDQRDTFFKAKLSQNARMSVALTHKVCDYVSATIGSQIDVSKPSNPDAVKHGLKLEICA</sequence>